<dbReference type="AlphaFoldDB" id="A0A6V7PBC3"/>
<feature type="transmembrane region" description="Helical" evidence="2">
    <location>
        <begin position="120"/>
        <end position="146"/>
    </location>
</feature>
<dbReference type="SUPFAM" id="SSF46565">
    <property type="entry name" value="Chaperone J-domain"/>
    <property type="match status" value="1"/>
</dbReference>
<keyword evidence="2" id="KW-0472">Membrane</keyword>
<reference evidence="4" key="1">
    <citation type="submission" date="2020-07" db="EMBL/GenBank/DDBJ databases">
        <authorList>
            <person name="Lin J."/>
        </authorList>
    </citation>
    <scope>NUCLEOTIDE SEQUENCE</scope>
</reference>
<keyword evidence="2" id="KW-0812">Transmembrane</keyword>
<dbReference type="InterPro" id="IPR036869">
    <property type="entry name" value="J_dom_sf"/>
</dbReference>
<dbReference type="PROSITE" id="PS50076">
    <property type="entry name" value="DNAJ_2"/>
    <property type="match status" value="1"/>
</dbReference>
<evidence type="ECO:0000259" key="3">
    <source>
        <dbReference type="PROSITE" id="PS50076"/>
    </source>
</evidence>
<dbReference type="Pfam" id="PF14901">
    <property type="entry name" value="Jiv90"/>
    <property type="match status" value="1"/>
</dbReference>
<dbReference type="EMBL" id="LR862147">
    <property type="protein sequence ID" value="CAD1828149.1"/>
    <property type="molecule type" value="Genomic_DNA"/>
</dbReference>
<dbReference type="InterPro" id="IPR001623">
    <property type="entry name" value="DnaJ_domain"/>
</dbReference>
<sequence>MGDLGLLKQLWKWVYSQRQAFTGFRSCAREKLIVLIDRHWPTVYRVCLDVGRFLLTVLLQWKDCALGGFWSLISLGSVALFVTMWSCFLCLTSMNCLVYALLSVIAAGVTIRYLGYTPGLFIVGLFAILIMWIYGNFWMTGTLLIGGGYMFSLNHARLAILISTTYALYCVNARSGWLGIFLVLNVSSLSNYLLNVLLQGCDAPTENVNLDDEKESESEPVMEECSKNCEYSPSTSEPEHVTSSKASCTTPTPTVSHTQKEAASSEVVRSDSASLEEIKRIMSGSTHYEVLGFLLNKVIDPKFLKKEYHKKVVHQYDKRSCLCILIKYGNPLACESFKKLQCAYEVLSDLTKKNSYDEQLRKEEARRLSQKSPGISQKGGVEFISKESRRIQCTKCGNFHTWICTCRSKARARWCQDCSQFHLAKDGDGWVENNRSPFFSTSQKVDIPRAFVCAESKIFDVSEWAICQGVVCRPNTHRPSFMVNMVGLDNTTNRANSSRYPWGLDAEMIAEEDEFDLWLQQALASGLFSETPKRRKSWSPFKIHQKGIKHWRRSP</sequence>
<feature type="compositionally biased region" description="Acidic residues" evidence="1">
    <location>
        <begin position="211"/>
        <end position="222"/>
    </location>
</feature>
<evidence type="ECO:0000313" key="4">
    <source>
        <dbReference type="EMBL" id="CAD1828149.1"/>
    </source>
</evidence>
<name>A0A6V7PBC3_ANACO</name>
<accession>A0A6V7PBC3</accession>
<dbReference type="PANTHER" id="PTHR45270">
    <property type="entry name" value="OS03G0832900 PROTEIN"/>
    <property type="match status" value="1"/>
</dbReference>
<feature type="region of interest" description="Disordered" evidence="1">
    <location>
        <begin position="211"/>
        <end position="266"/>
    </location>
</feature>
<feature type="transmembrane region" description="Helical" evidence="2">
    <location>
        <begin position="158"/>
        <end position="184"/>
    </location>
</feature>
<dbReference type="GO" id="GO:0005783">
    <property type="term" value="C:endoplasmic reticulum"/>
    <property type="evidence" value="ECO:0007669"/>
    <property type="project" value="UniProtKB-ARBA"/>
</dbReference>
<dbReference type="InterPro" id="IPR032843">
    <property type="entry name" value="Jiv"/>
</dbReference>
<proteinExistence type="predicted"/>
<dbReference type="InterPro" id="IPR018253">
    <property type="entry name" value="DnaJ_domain_CS"/>
</dbReference>
<protein>
    <recommendedName>
        <fullName evidence="3">J domain-containing protein</fullName>
    </recommendedName>
</protein>
<feature type="transmembrane region" description="Helical" evidence="2">
    <location>
        <begin position="96"/>
        <end position="114"/>
    </location>
</feature>
<feature type="compositionally biased region" description="Polar residues" evidence="1">
    <location>
        <begin position="243"/>
        <end position="257"/>
    </location>
</feature>
<feature type="domain" description="J" evidence="3">
    <location>
        <begin position="286"/>
        <end position="360"/>
    </location>
</feature>
<feature type="transmembrane region" description="Helical" evidence="2">
    <location>
        <begin position="68"/>
        <end position="89"/>
    </location>
</feature>
<dbReference type="PANTHER" id="PTHR45270:SF1">
    <property type="entry name" value="CHAPERONE DNAJ-DOMAIN SUPERFAMILY PROTEIN"/>
    <property type="match status" value="1"/>
</dbReference>
<dbReference type="Gene3D" id="1.10.287.110">
    <property type="entry name" value="DnaJ domain"/>
    <property type="match status" value="1"/>
</dbReference>
<evidence type="ECO:0000256" key="1">
    <source>
        <dbReference type="SAM" id="MobiDB-lite"/>
    </source>
</evidence>
<evidence type="ECO:0000256" key="2">
    <source>
        <dbReference type="SAM" id="Phobius"/>
    </source>
</evidence>
<dbReference type="PROSITE" id="PS00636">
    <property type="entry name" value="DNAJ_1"/>
    <property type="match status" value="1"/>
</dbReference>
<dbReference type="CDD" id="cd06257">
    <property type="entry name" value="DnaJ"/>
    <property type="match status" value="1"/>
</dbReference>
<keyword evidence="2" id="KW-1133">Transmembrane helix</keyword>
<gene>
    <name evidence="4" type="ORF">CB5_LOCUS11360</name>
</gene>
<organism evidence="4">
    <name type="scientific">Ananas comosus var. bracteatus</name>
    <name type="common">red pineapple</name>
    <dbReference type="NCBI Taxonomy" id="296719"/>
    <lineage>
        <taxon>Eukaryota</taxon>
        <taxon>Viridiplantae</taxon>
        <taxon>Streptophyta</taxon>
        <taxon>Embryophyta</taxon>
        <taxon>Tracheophyta</taxon>
        <taxon>Spermatophyta</taxon>
        <taxon>Magnoliopsida</taxon>
        <taxon>Liliopsida</taxon>
        <taxon>Poales</taxon>
        <taxon>Bromeliaceae</taxon>
        <taxon>Bromelioideae</taxon>
        <taxon>Ananas</taxon>
    </lineage>
</organism>